<gene>
    <name evidence="1" type="ORF">OXU80_27185</name>
</gene>
<dbReference type="EMBL" id="CP113520">
    <property type="protein sequence ID" value="WAJ28449.1"/>
    <property type="molecule type" value="Genomic_DNA"/>
</dbReference>
<evidence type="ECO:0000313" key="2">
    <source>
        <dbReference type="Proteomes" id="UP001163223"/>
    </source>
</evidence>
<protein>
    <submittedName>
        <fullName evidence="1">Helix-turn-helix transcriptional regulator</fullName>
    </submittedName>
</protein>
<sequence>MRAARRRGGFPSLREAAADHGWSEGTYAAHECGYRTPIQRWIDRYAVAFGVSAAWLTTGEPTGPADLEAAGFLPRPGEHSASIPRRGAARAAAALRRARTLCGIATPTAAARTYGWPVETYRSHESGRTPIPRRTAEVYAYAYDLPVEILDVALERVTMPRRALARRAGRPPWEVARFVDALSRPDRSATTAVAWILALPTPMDVLDRLGSSSRPPASGPRQFRPMQSGWVEAEYGVPAEETAVLETRECREEAEPTSSLLVHLRPIARSDASMLRLLVTPESWALSARGNDAKTCRRLREANRTDDASDPVRLPVLCVTMPAARLARWPAARGAKLDRNQPRPGP</sequence>
<name>A0ACD4NNK3_9HYPH</name>
<reference evidence="1" key="1">
    <citation type="submission" date="2022-11" db="EMBL/GenBank/DDBJ databases">
        <title>beta-Carotene-producing bacterium, Jeongeuplla avenae sp. nov., alleviates the salt stress of Arabidopsis seedlings.</title>
        <authorList>
            <person name="Jiang L."/>
            <person name="Lee J."/>
        </authorList>
    </citation>
    <scope>NUCLEOTIDE SEQUENCE</scope>
    <source>
        <strain evidence="1">DY_R2A_6</strain>
    </source>
</reference>
<proteinExistence type="predicted"/>
<dbReference type="Proteomes" id="UP001163223">
    <property type="component" value="Chromosome"/>
</dbReference>
<keyword evidence="2" id="KW-1185">Reference proteome</keyword>
<evidence type="ECO:0000313" key="1">
    <source>
        <dbReference type="EMBL" id="WAJ28449.1"/>
    </source>
</evidence>
<organism evidence="1 2">
    <name type="scientific">Antarcticirhabdus aurantiaca</name>
    <dbReference type="NCBI Taxonomy" id="2606717"/>
    <lineage>
        <taxon>Bacteria</taxon>
        <taxon>Pseudomonadati</taxon>
        <taxon>Pseudomonadota</taxon>
        <taxon>Alphaproteobacteria</taxon>
        <taxon>Hyphomicrobiales</taxon>
        <taxon>Aurantimonadaceae</taxon>
        <taxon>Antarcticirhabdus</taxon>
    </lineage>
</organism>
<accession>A0ACD4NNK3</accession>